<dbReference type="Gene3D" id="3.40.50.720">
    <property type="entry name" value="NAD(P)-binding Rossmann-like Domain"/>
    <property type="match status" value="1"/>
</dbReference>
<proteinExistence type="predicted"/>
<dbReference type="PANTHER" id="PTHR43362:SF1">
    <property type="entry name" value="MANNITOL DEHYDROGENASE 2-RELATED"/>
    <property type="match status" value="1"/>
</dbReference>
<dbReference type="PANTHER" id="PTHR43362">
    <property type="entry name" value="MANNITOL DEHYDROGENASE DSF1-RELATED"/>
    <property type="match status" value="1"/>
</dbReference>
<dbReference type="AlphaFoldDB" id="A0A160JI19"/>
<dbReference type="InterPro" id="IPR000669">
    <property type="entry name" value="Mannitol_DH"/>
</dbReference>
<dbReference type="GO" id="GO:0016616">
    <property type="term" value="F:oxidoreductase activity, acting on the CH-OH group of donors, NAD or NADP as acceptor"/>
    <property type="evidence" value="ECO:0007669"/>
    <property type="project" value="TreeGrafter"/>
</dbReference>
<dbReference type="SUPFAM" id="SSF51735">
    <property type="entry name" value="NAD(P)-binding Rossmann-fold domains"/>
    <property type="match status" value="1"/>
</dbReference>
<keyword evidence="5" id="KW-1185">Reference proteome</keyword>
<evidence type="ECO:0000259" key="3">
    <source>
        <dbReference type="Pfam" id="PF08125"/>
    </source>
</evidence>
<dbReference type="KEGG" id="ahu:A6A40_13160"/>
<dbReference type="STRING" id="1226968.A6A40_13160"/>
<keyword evidence="1" id="KW-0560">Oxidoreductase</keyword>
<organism evidence="4 5">
    <name type="scientific">Azospirillum humicireducens</name>
    <dbReference type="NCBI Taxonomy" id="1226968"/>
    <lineage>
        <taxon>Bacteria</taxon>
        <taxon>Pseudomonadati</taxon>
        <taxon>Pseudomonadota</taxon>
        <taxon>Alphaproteobacteria</taxon>
        <taxon>Rhodospirillales</taxon>
        <taxon>Azospirillaceae</taxon>
        <taxon>Azospirillum</taxon>
    </lineage>
</organism>
<dbReference type="InterPro" id="IPR050988">
    <property type="entry name" value="Mannitol_DH/Oxidoreductase"/>
</dbReference>
<dbReference type="InterPro" id="IPR013131">
    <property type="entry name" value="Mannitol_DH_N"/>
</dbReference>
<evidence type="ECO:0000313" key="5">
    <source>
        <dbReference type="Proteomes" id="UP000077405"/>
    </source>
</evidence>
<feature type="domain" description="Mannitol dehydrogenase N-terminal" evidence="2">
    <location>
        <begin position="37"/>
        <end position="283"/>
    </location>
</feature>
<feature type="domain" description="Mannitol dehydrogenase C-terminal" evidence="3">
    <location>
        <begin position="292"/>
        <end position="485"/>
    </location>
</feature>
<dbReference type="InterPro" id="IPR008927">
    <property type="entry name" value="6-PGluconate_DH-like_C_sf"/>
</dbReference>
<evidence type="ECO:0000313" key="4">
    <source>
        <dbReference type="EMBL" id="ANC92752.1"/>
    </source>
</evidence>
<dbReference type="InterPro" id="IPR013118">
    <property type="entry name" value="Mannitol_DH_C"/>
</dbReference>
<reference evidence="4 5" key="1">
    <citation type="journal article" date="2013" name="Int. J. Syst. Evol. Microbiol.">
        <title>Azospirillum humicireducens sp. nov., a nitrogen-fixing bacterium isolated from a microbial fuel cell.</title>
        <authorList>
            <person name="Zhou S."/>
            <person name="Han L."/>
            <person name="Wang Y."/>
            <person name="Yang G."/>
            <person name="Zhuang L."/>
            <person name="Hu P."/>
        </authorList>
    </citation>
    <scope>NUCLEOTIDE SEQUENCE [LARGE SCALE GENOMIC DNA]</scope>
    <source>
        <strain evidence="4 5">SgZ-5</strain>
    </source>
</reference>
<gene>
    <name evidence="4" type="ORF">A6A40_13160</name>
</gene>
<dbReference type="Proteomes" id="UP000077405">
    <property type="component" value="Chromosome"/>
</dbReference>
<sequence>MQSPAPSSLPRLVAAGLSNLPASVERPAYDRKALDLGIVHLGVGAFQRAHQAAYTDALLEKRFGPWGIAGVSLRSPDTRDALEPQDGLYTVAVRDAAGERLRVVGCLLELLVAHEDPQAVLERMCRPSVRIVTLTVTEKGYCHDPATGALNEDHPDIRHDLDNPGKPRTAIGFIAEALARRRTAGLPPFTVLSCDNLPSNGDTVARILRRFAELRDPGFGAWVGETVACPNSMVDRIVPATTEADRARVSQSLGLQDSWPVVTEPFTQWVVEDRFPAGRPAWEEVGVELVADVHPYETMKLRLLNGSHSTIAYLGYLAGYETVSDTMADPAFATLVRNLMDLETGPTLHMPPGADLEQYKDALVARFRNPALRHRTWQIAMDGTQKLPQRLLNPIRDRLAADLSIDRLALAVAAWMRYAAGIDEKGQPIDLRDPLAPRLAEIAASAAGNPDRLAEALFGLTAVFGEDLPRDPRFTDPVTAALRRLFAEGARAVVAATA</sequence>
<dbReference type="OrthoDB" id="271711at2"/>
<dbReference type="Pfam" id="PF08125">
    <property type="entry name" value="Mannitol_dh_C"/>
    <property type="match status" value="1"/>
</dbReference>
<dbReference type="InterPro" id="IPR013328">
    <property type="entry name" value="6PGD_dom2"/>
</dbReference>
<evidence type="ECO:0000259" key="2">
    <source>
        <dbReference type="Pfam" id="PF01232"/>
    </source>
</evidence>
<dbReference type="RefSeq" id="WP_063635793.1">
    <property type="nucleotide sequence ID" value="NZ_CP015285.1"/>
</dbReference>
<dbReference type="SUPFAM" id="SSF48179">
    <property type="entry name" value="6-phosphogluconate dehydrogenase C-terminal domain-like"/>
    <property type="match status" value="1"/>
</dbReference>
<dbReference type="PRINTS" id="PR00084">
    <property type="entry name" value="MTLDHDRGNASE"/>
</dbReference>
<dbReference type="Gene3D" id="1.10.1040.10">
    <property type="entry name" value="N-(1-d-carboxylethyl)-l-norvaline Dehydrogenase, domain 2"/>
    <property type="match status" value="1"/>
</dbReference>
<evidence type="ECO:0000256" key="1">
    <source>
        <dbReference type="ARBA" id="ARBA00023002"/>
    </source>
</evidence>
<dbReference type="EMBL" id="CP015285">
    <property type="protein sequence ID" value="ANC92752.1"/>
    <property type="molecule type" value="Genomic_DNA"/>
</dbReference>
<accession>A0A160JI19</accession>
<dbReference type="InterPro" id="IPR036291">
    <property type="entry name" value="NAD(P)-bd_dom_sf"/>
</dbReference>
<dbReference type="Pfam" id="PF01232">
    <property type="entry name" value="Mannitol_dh"/>
    <property type="match status" value="1"/>
</dbReference>
<protein>
    <submittedName>
        <fullName evidence="4">Mannitol dehydrogenase family protein</fullName>
    </submittedName>
</protein>
<name>A0A160JI19_9PROT</name>